<dbReference type="InterPro" id="IPR039379">
    <property type="entry name" value="Protoglobin_sensor_dom"/>
</dbReference>
<dbReference type="PANTHER" id="PTHR32089:SF112">
    <property type="entry name" value="LYSOZYME-LIKE PROTEIN-RELATED"/>
    <property type="match status" value="1"/>
</dbReference>
<dbReference type="GO" id="GO:0016020">
    <property type="term" value="C:membrane"/>
    <property type="evidence" value="ECO:0007669"/>
    <property type="project" value="InterPro"/>
</dbReference>
<evidence type="ECO:0000313" key="7">
    <source>
        <dbReference type="EMBL" id="SFR41628.1"/>
    </source>
</evidence>
<dbReference type="InterPro" id="IPR012292">
    <property type="entry name" value="Globin/Proto"/>
</dbReference>
<dbReference type="PRINTS" id="PR00260">
    <property type="entry name" value="CHEMTRNSDUCR"/>
</dbReference>
<dbReference type="AlphaFoldDB" id="A0A1I6GHH1"/>
<feature type="compositionally biased region" description="Basic and acidic residues" evidence="5">
    <location>
        <begin position="507"/>
        <end position="518"/>
    </location>
</feature>
<feature type="coiled-coil region" evidence="4">
    <location>
        <begin position="324"/>
        <end position="351"/>
    </location>
</feature>
<dbReference type="InterPro" id="IPR044398">
    <property type="entry name" value="Globin-sensor_dom"/>
</dbReference>
<dbReference type="Proteomes" id="UP000243250">
    <property type="component" value="Unassembled WGS sequence"/>
</dbReference>
<dbReference type="GO" id="GO:0006935">
    <property type="term" value="P:chemotaxis"/>
    <property type="evidence" value="ECO:0007669"/>
    <property type="project" value="InterPro"/>
</dbReference>
<feature type="region of interest" description="Disordered" evidence="5">
    <location>
        <begin position="489"/>
        <end position="556"/>
    </location>
</feature>
<keyword evidence="4" id="KW-0175">Coiled coil</keyword>
<evidence type="ECO:0000256" key="4">
    <source>
        <dbReference type="SAM" id="Coils"/>
    </source>
</evidence>
<dbReference type="GO" id="GO:0004888">
    <property type="term" value="F:transmembrane signaling receptor activity"/>
    <property type="evidence" value="ECO:0007669"/>
    <property type="project" value="InterPro"/>
</dbReference>
<dbReference type="STRING" id="555875.SAMN04488124_1050"/>
<dbReference type="EMBL" id="FOYS01000002">
    <property type="protein sequence ID" value="SFR41628.1"/>
    <property type="molecule type" value="Genomic_DNA"/>
</dbReference>
<comment type="similarity">
    <text evidence="2">Belongs to the methyl-accepting chemotaxis (MCP) protein family.</text>
</comment>
<keyword evidence="1 3" id="KW-0807">Transducer</keyword>
<evidence type="ECO:0000256" key="2">
    <source>
        <dbReference type="ARBA" id="ARBA00029447"/>
    </source>
</evidence>
<proteinExistence type="inferred from homology"/>
<dbReference type="InterPro" id="IPR004089">
    <property type="entry name" value="MCPsignal_dom"/>
</dbReference>
<dbReference type="GO" id="GO:0019825">
    <property type="term" value="F:oxygen binding"/>
    <property type="evidence" value="ECO:0007669"/>
    <property type="project" value="InterPro"/>
</dbReference>
<feature type="domain" description="Methyl-accepting transducer" evidence="6">
    <location>
        <begin position="246"/>
        <end position="482"/>
    </location>
</feature>
<dbReference type="GO" id="GO:0007165">
    <property type="term" value="P:signal transduction"/>
    <property type="evidence" value="ECO:0007669"/>
    <property type="project" value="UniProtKB-KW"/>
</dbReference>
<dbReference type="CDD" id="cd01068">
    <property type="entry name" value="globin_sensor"/>
    <property type="match status" value="1"/>
</dbReference>
<sequence>MGCPIGEDMSDDAVAVTDEQREMVDGSALADGLGLDGDEIAWRKEFNRFGAEDVARLESLEPVFDDVADEVVDEFYDHLTGDEGATEILGRSSKGLTALKADQRAYLRSLGTGEYDREYFERRARVGKIHDMLELGPKFYLGAYSVYYEGLTRAIGAEVKREYGDGGADADGGGLLSGLRGSGDGGDVSAAVDAVVERTLSLMKLFLLDQQVAMDTYIHSYSQEARAQAERRRKLASQVEGELRDPIEDVHQSSLTVSEEAEEIRSIANRQAADMDEVAGEVSQMSATVEEIAATAEEVEHTSTEAAERAANGEEAADEAIEVMEDVSRAATEASEDVRRLQEKIDEVDGVIETINEIAEQTNLLALNASIEAARAGDAGEGFAVVANEVKSLAEESQAQASEVEQTVNSVQQEAGETVESLSETTEKLHEGIERGEDAMSSLGEIVDAVQRTTDGIAEVADATDNQAMSAEQVTSVVENTRQQAETVAEQVEDVADASRRQATKMEGIRESTKRLAVGDDGGDDGELAGGESSDDETAAGVVDDASAPAFVDTDGGVDAIPEAVRANVPDDVLAAAASDESTDATGGDDAGD</sequence>
<gene>
    <name evidence="7" type="ORF">SAMN04488124_1050</name>
</gene>
<evidence type="ECO:0000259" key="6">
    <source>
        <dbReference type="PROSITE" id="PS50111"/>
    </source>
</evidence>
<dbReference type="Gene3D" id="1.10.287.950">
    <property type="entry name" value="Methyl-accepting chemotaxis protein"/>
    <property type="match status" value="1"/>
</dbReference>
<keyword evidence="8" id="KW-1185">Reference proteome</keyword>
<dbReference type="PROSITE" id="PS50111">
    <property type="entry name" value="CHEMOTAXIS_TRANSDUC_2"/>
    <property type="match status" value="1"/>
</dbReference>
<dbReference type="SUPFAM" id="SSF46458">
    <property type="entry name" value="Globin-like"/>
    <property type="match status" value="1"/>
</dbReference>
<organism evidence="7 8">
    <name type="scientific">Halogeometricum limi</name>
    <dbReference type="NCBI Taxonomy" id="555875"/>
    <lineage>
        <taxon>Archaea</taxon>
        <taxon>Methanobacteriati</taxon>
        <taxon>Methanobacteriota</taxon>
        <taxon>Stenosarchaea group</taxon>
        <taxon>Halobacteria</taxon>
        <taxon>Halobacteriales</taxon>
        <taxon>Haloferacaceae</taxon>
        <taxon>Halogeometricum</taxon>
    </lineage>
</organism>
<evidence type="ECO:0000256" key="3">
    <source>
        <dbReference type="PROSITE-ProRule" id="PRU00284"/>
    </source>
</evidence>
<feature type="compositionally biased region" description="Acidic residues" evidence="5">
    <location>
        <begin position="521"/>
        <end position="538"/>
    </location>
</feature>
<reference evidence="8" key="1">
    <citation type="submission" date="2016-10" db="EMBL/GenBank/DDBJ databases">
        <authorList>
            <person name="Varghese N."/>
            <person name="Submissions S."/>
        </authorList>
    </citation>
    <scope>NUCLEOTIDE SEQUENCE [LARGE SCALE GENOMIC DNA]</scope>
    <source>
        <strain evidence="8">CGMCC 1.8711</strain>
    </source>
</reference>
<dbReference type="GO" id="GO:0020037">
    <property type="term" value="F:heme binding"/>
    <property type="evidence" value="ECO:0007669"/>
    <property type="project" value="InterPro"/>
</dbReference>
<dbReference type="SUPFAM" id="SSF58104">
    <property type="entry name" value="Methyl-accepting chemotaxis protein (MCP) signaling domain"/>
    <property type="match status" value="1"/>
</dbReference>
<evidence type="ECO:0000256" key="1">
    <source>
        <dbReference type="ARBA" id="ARBA00023224"/>
    </source>
</evidence>
<feature type="coiled-coil region" evidence="4">
    <location>
        <begin position="387"/>
        <end position="414"/>
    </location>
</feature>
<dbReference type="CDD" id="cd11386">
    <property type="entry name" value="MCP_signal"/>
    <property type="match status" value="1"/>
</dbReference>
<evidence type="ECO:0000313" key="8">
    <source>
        <dbReference type="Proteomes" id="UP000243250"/>
    </source>
</evidence>
<dbReference type="InterPro" id="IPR004090">
    <property type="entry name" value="Chemotax_Me-accpt_rcpt"/>
</dbReference>
<dbReference type="Gene3D" id="1.10.490.10">
    <property type="entry name" value="Globins"/>
    <property type="match status" value="1"/>
</dbReference>
<dbReference type="InterPro" id="IPR009050">
    <property type="entry name" value="Globin-like_sf"/>
</dbReference>
<protein>
    <submittedName>
        <fullName evidence="7">Heam-based aerotactic trancducer</fullName>
    </submittedName>
</protein>
<name>A0A1I6GHH1_9EURY</name>
<dbReference type="PANTHER" id="PTHR32089">
    <property type="entry name" value="METHYL-ACCEPTING CHEMOTAXIS PROTEIN MCPB"/>
    <property type="match status" value="1"/>
</dbReference>
<dbReference type="SMART" id="SM00283">
    <property type="entry name" value="MA"/>
    <property type="match status" value="1"/>
</dbReference>
<accession>A0A1I6GHH1</accession>
<dbReference type="Pfam" id="PF00015">
    <property type="entry name" value="MCPsignal"/>
    <property type="match status" value="1"/>
</dbReference>
<evidence type="ECO:0000256" key="5">
    <source>
        <dbReference type="SAM" id="MobiDB-lite"/>
    </source>
</evidence>
<dbReference type="Pfam" id="PF11563">
    <property type="entry name" value="Protoglobin"/>
    <property type="match status" value="1"/>
</dbReference>